<evidence type="ECO:0000313" key="1">
    <source>
        <dbReference type="EMBL" id="KAG5389297.1"/>
    </source>
</evidence>
<dbReference type="Proteomes" id="UP000823674">
    <property type="component" value="Chromosome A08"/>
</dbReference>
<name>A0ABQ7LRW8_BRACM</name>
<sequence length="72" mass="8376">MVHRGIECYDSWWFTFICSRRRLMSLLSVDDLPGSRLVKGEMTSMEVVQDFIPRFWSNLAYLGRLPCKSSVG</sequence>
<reference evidence="1 2" key="1">
    <citation type="submission" date="2021-03" db="EMBL/GenBank/DDBJ databases">
        <authorList>
            <person name="King G.J."/>
            <person name="Bancroft I."/>
            <person name="Baten A."/>
            <person name="Bloomfield J."/>
            <person name="Borpatragohain P."/>
            <person name="He Z."/>
            <person name="Irish N."/>
            <person name="Irwin J."/>
            <person name="Liu K."/>
            <person name="Mauleon R.P."/>
            <person name="Moore J."/>
            <person name="Morris R."/>
            <person name="Ostergaard L."/>
            <person name="Wang B."/>
            <person name="Wells R."/>
        </authorList>
    </citation>
    <scope>NUCLEOTIDE SEQUENCE [LARGE SCALE GENOMIC DNA]</scope>
    <source>
        <strain evidence="1">R-o-18</strain>
        <tissue evidence="1">Leaf</tissue>
    </source>
</reference>
<proteinExistence type="predicted"/>
<dbReference type="EMBL" id="JADBGQ010000007">
    <property type="protein sequence ID" value="KAG5389297.1"/>
    <property type="molecule type" value="Genomic_DNA"/>
</dbReference>
<accession>A0ABQ7LRW8</accession>
<protein>
    <submittedName>
        <fullName evidence="1">Uncharacterized protein</fullName>
    </submittedName>
</protein>
<organism evidence="1 2">
    <name type="scientific">Brassica rapa subsp. trilocularis</name>
    <dbReference type="NCBI Taxonomy" id="1813537"/>
    <lineage>
        <taxon>Eukaryota</taxon>
        <taxon>Viridiplantae</taxon>
        <taxon>Streptophyta</taxon>
        <taxon>Embryophyta</taxon>
        <taxon>Tracheophyta</taxon>
        <taxon>Spermatophyta</taxon>
        <taxon>Magnoliopsida</taxon>
        <taxon>eudicotyledons</taxon>
        <taxon>Gunneridae</taxon>
        <taxon>Pentapetalae</taxon>
        <taxon>rosids</taxon>
        <taxon>malvids</taxon>
        <taxon>Brassicales</taxon>
        <taxon>Brassicaceae</taxon>
        <taxon>Brassiceae</taxon>
        <taxon>Brassica</taxon>
    </lineage>
</organism>
<keyword evidence="2" id="KW-1185">Reference proteome</keyword>
<comment type="caution">
    <text evidence="1">The sequence shown here is derived from an EMBL/GenBank/DDBJ whole genome shotgun (WGS) entry which is preliminary data.</text>
</comment>
<gene>
    <name evidence="1" type="primary">A08p017920.1_BraROA</name>
    <name evidence="1" type="ORF">IGI04_030838</name>
</gene>
<evidence type="ECO:0000313" key="2">
    <source>
        <dbReference type="Proteomes" id="UP000823674"/>
    </source>
</evidence>